<comment type="subcellular location">
    <subcellularLocation>
        <location evidence="1">Cell membrane</location>
    </subcellularLocation>
</comment>
<dbReference type="RefSeq" id="WP_386818749.1">
    <property type="nucleotide sequence ID" value="NZ_JBHUIT010000003.1"/>
</dbReference>
<evidence type="ECO:0000256" key="6">
    <source>
        <dbReference type="SAM" id="Phobius"/>
    </source>
</evidence>
<dbReference type="EC" id="2.4.-.-" evidence="8"/>
<dbReference type="Gene3D" id="3.90.550.10">
    <property type="entry name" value="Spore Coat Polysaccharide Biosynthesis Protein SpsA, Chain A"/>
    <property type="match status" value="1"/>
</dbReference>
<dbReference type="InterPro" id="IPR001173">
    <property type="entry name" value="Glyco_trans_2-like"/>
</dbReference>
<dbReference type="PANTHER" id="PTHR43646:SF2">
    <property type="entry name" value="GLYCOSYLTRANSFERASE 2-LIKE DOMAIN-CONTAINING PROTEIN"/>
    <property type="match status" value="1"/>
</dbReference>
<evidence type="ECO:0000313" key="8">
    <source>
        <dbReference type="EMBL" id="MFD2255940.1"/>
    </source>
</evidence>
<protein>
    <submittedName>
        <fullName evidence="8">Glycosyltransferase</fullName>
        <ecNumber evidence="8">2.4.-.-</ecNumber>
    </submittedName>
</protein>
<keyword evidence="2" id="KW-1003">Cell membrane</keyword>
<feature type="transmembrane region" description="Helical" evidence="6">
    <location>
        <begin position="344"/>
        <end position="367"/>
    </location>
</feature>
<dbReference type="SUPFAM" id="SSF53448">
    <property type="entry name" value="Nucleotide-diphospho-sugar transferases"/>
    <property type="match status" value="1"/>
</dbReference>
<feature type="transmembrane region" description="Helical" evidence="6">
    <location>
        <begin position="403"/>
        <end position="425"/>
    </location>
</feature>
<keyword evidence="5 6" id="KW-0472">Membrane</keyword>
<feature type="transmembrane region" description="Helical" evidence="6">
    <location>
        <begin position="151"/>
        <end position="172"/>
    </location>
</feature>
<evidence type="ECO:0000256" key="2">
    <source>
        <dbReference type="ARBA" id="ARBA00022475"/>
    </source>
</evidence>
<dbReference type="EMBL" id="JBHUIT010000003">
    <property type="protein sequence ID" value="MFD2255940.1"/>
    <property type="molecule type" value="Genomic_DNA"/>
</dbReference>
<keyword evidence="9" id="KW-1185">Reference proteome</keyword>
<feature type="transmembrane region" description="Helical" evidence="6">
    <location>
        <begin position="317"/>
        <end position="337"/>
    </location>
</feature>
<proteinExistence type="predicted"/>
<reference evidence="9" key="1">
    <citation type="journal article" date="2019" name="Int. J. Syst. Evol. Microbiol.">
        <title>The Global Catalogue of Microorganisms (GCM) 10K type strain sequencing project: providing services to taxonomists for standard genome sequencing and annotation.</title>
        <authorList>
            <consortium name="The Broad Institute Genomics Platform"/>
            <consortium name="The Broad Institute Genome Sequencing Center for Infectious Disease"/>
            <person name="Wu L."/>
            <person name="Ma J."/>
        </authorList>
    </citation>
    <scope>NUCLEOTIDE SEQUENCE [LARGE SCALE GENOMIC DNA]</scope>
    <source>
        <strain evidence="9">CGMCC 4.7106</strain>
    </source>
</reference>
<feature type="transmembrane region" description="Helical" evidence="6">
    <location>
        <begin position="184"/>
        <end position="215"/>
    </location>
</feature>
<feature type="transmembrane region" description="Helical" evidence="6">
    <location>
        <begin position="38"/>
        <end position="56"/>
    </location>
</feature>
<keyword evidence="6" id="KW-0812">Transmembrane</keyword>
<accession>A0ABW5D8D4</accession>
<evidence type="ECO:0000313" key="9">
    <source>
        <dbReference type="Proteomes" id="UP001597375"/>
    </source>
</evidence>
<evidence type="ECO:0000256" key="3">
    <source>
        <dbReference type="ARBA" id="ARBA00022676"/>
    </source>
</evidence>
<dbReference type="InterPro" id="IPR029044">
    <property type="entry name" value="Nucleotide-diphossugar_trans"/>
</dbReference>
<keyword evidence="3 8" id="KW-0328">Glycosyltransferase</keyword>
<keyword evidence="6" id="KW-1133">Transmembrane helix</keyword>
<organism evidence="8 9">
    <name type="scientific">Luteolibacter algae</name>
    <dbReference type="NCBI Taxonomy" id="454151"/>
    <lineage>
        <taxon>Bacteria</taxon>
        <taxon>Pseudomonadati</taxon>
        <taxon>Verrucomicrobiota</taxon>
        <taxon>Verrucomicrobiia</taxon>
        <taxon>Verrucomicrobiales</taxon>
        <taxon>Verrucomicrobiaceae</taxon>
        <taxon>Luteolibacter</taxon>
    </lineage>
</organism>
<feature type="transmembrane region" description="Helical" evidence="6">
    <location>
        <begin position="63"/>
        <end position="82"/>
    </location>
</feature>
<feature type="transmembrane region" description="Helical" evidence="6">
    <location>
        <begin position="221"/>
        <end position="247"/>
    </location>
</feature>
<dbReference type="PANTHER" id="PTHR43646">
    <property type="entry name" value="GLYCOSYLTRANSFERASE"/>
    <property type="match status" value="1"/>
</dbReference>
<gene>
    <name evidence="8" type="ORF">ACFSSA_04555</name>
</gene>
<evidence type="ECO:0000256" key="4">
    <source>
        <dbReference type="ARBA" id="ARBA00022679"/>
    </source>
</evidence>
<comment type="caution">
    <text evidence="8">The sequence shown here is derived from an EMBL/GenBank/DDBJ whole genome shotgun (WGS) entry which is preliminary data.</text>
</comment>
<evidence type="ECO:0000259" key="7">
    <source>
        <dbReference type="Pfam" id="PF00535"/>
    </source>
</evidence>
<dbReference type="Pfam" id="PF26314">
    <property type="entry name" value="MptA_B_family"/>
    <property type="match status" value="1"/>
</dbReference>
<feature type="transmembrane region" description="Helical" evidence="6">
    <location>
        <begin position="7"/>
        <end position="26"/>
    </location>
</feature>
<dbReference type="Pfam" id="PF00535">
    <property type="entry name" value="Glycos_transf_2"/>
    <property type="match status" value="1"/>
</dbReference>
<feature type="transmembrane region" description="Helical" evidence="6">
    <location>
        <begin position="379"/>
        <end position="396"/>
    </location>
</feature>
<sequence length="663" mass="73084">MISLRPIAWTVSLILGLIFVTAWALLPALESEPELRVFLFSGLGITMLGMVFTFPAVTGKSSIGLLVFGAILLRILLLPSPVSDDVNRYLWEGKLVSSGENPYLSTADDPRWMERRDIYWEGMNHRDRPTAYPPGIQWIMAGTASIHYHPFSFKILSVAADLLSLLLVIIILNRERFPLRWAGFYAFNPVILIAFAAEAHFDSLMIATILGALMAAKAKRLLPALFLLALAVQIKFIALILLPLFLVPDTGNAGKTIKHVATILPAFGVFLLMLIAPSIPFGDGLISWIRGTSDFAGNSAFNGPLFTFFSVLGANELLVRALCYIVFFVGFTAVCIARIRGLALAASSGIALTLLLICSPIVHFWYLAWILPFAALRPSFGWTTASITMAVYFLAWRTQAVHGWWGFQPEVSLFIWIPVFCAFLAQNRHLPARIAYFLKTGRQSKARNDLGIVIPVIAQGARSEALVERLGNELPAGTQIIIADASQQLGRGNQIAAGISKLDTDWVLVAHADTISAQGWYQNLMLAIEAHPEAALMVLGQRFDKVSPGTLLVEILNELRVVFGGVAFGDQTMVIRRSALDSLGGFPAQPLMEDVEASLQLDKRGPILYLGHEWSVSAVKWNDNFGLRFLTVIRLVATYQFTRLKGPTEAAKCAEKLYTQYYK</sequence>
<name>A0ABW5D8D4_9BACT</name>
<evidence type="ECO:0000256" key="5">
    <source>
        <dbReference type="ARBA" id="ARBA00023136"/>
    </source>
</evidence>
<dbReference type="GO" id="GO:0016757">
    <property type="term" value="F:glycosyltransferase activity"/>
    <property type="evidence" value="ECO:0007669"/>
    <property type="project" value="UniProtKB-KW"/>
</dbReference>
<feature type="transmembrane region" description="Helical" evidence="6">
    <location>
        <begin position="259"/>
        <end position="279"/>
    </location>
</feature>
<evidence type="ECO:0000256" key="1">
    <source>
        <dbReference type="ARBA" id="ARBA00004236"/>
    </source>
</evidence>
<keyword evidence="4 8" id="KW-0808">Transferase</keyword>
<feature type="domain" description="Glycosyltransferase 2-like" evidence="7">
    <location>
        <begin position="464"/>
        <end position="548"/>
    </location>
</feature>
<dbReference type="Proteomes" id="UP001597375">
    <property type="component" value="Unassembled WGS sequence"/>
</dbReference>